<dbReference type="EMBL" id="JAAWWB010000001">
    <property type="protein sequence ID" value="KAG6791006.1"/>
    <property type="molecule type" value="Genomic_DNA"/>
</dbReference>
<reference evidence="23" key="1">
    <citation type="journal article" date="2020" name="bioRxiv">
        <title>Hybrid origin of Populus tomentosa Carr. identified through genome sequencing and phylogenomic analysis.</title>
        <authorList>
            <person name="An X."/>
            <person name="Gao K."/>
            <person name="Chen Z."/>
            <person name="Li J."/>
            <person name="Yang X."/>
            <person name="Yang X."/>
            <person name="Zhou J."/>
            <person name="Guo T."/>
            <person name="Zhao T."/>
            <person name="Huang S."/>
            <person name="Miao D."/>
            <person name="Khan W.U."/>
            <person name="Rao P."/>
            <person name="Ye M."/>
            <person name="Lei B."/>
            <person name="Liao W."/>
            <person name="Wang J."/>
            <person name="Ji L."/>
            <person name="Li Y."/>
            <person name="Guo B."/>
            <person name="Mustafa N.S."/>
            <person name="Li S."/>
            <person name="Yun Q."/>
            <person name="Keller S.R."/>
            <person name="Mao J."/>
            <person name="Zhang R."/>
            <person name="Strauss S.H."/>
        </authorList>
    </citation>
    <scope>NUCLEOTIDE SEQUENCE</scope>
    <source>
        <strain evidence="23">GM15</strain>
        <tissue evidence="23">Leaf</tissue>
    </source>
</reference>
<evidence type="ECO:0000256" key="6">
    <source>
        <dbReference type="ARBA" id="ARBA00022729"/>
    </source>
</evidence>
<proteinExistence type="inferred from homology"/>
<dbReference type="FunFam" id="1.10.510.10:FF:000237">
    <property type="entry name" value="G-type lectin S-receptor-like serine/threonine-protein kinase"/>
    <property type="match status" value="1"/>
</dbReference>
<feature type="transmembrane region" description="Helical" evidence="20">
    <location>
        <begin position="77"/>
        <end position="99"/>
    </location>
</feature>
<keyword evidence="9 18" id="KW-0418">Kinase</keyword>
<dbReference type="OrthoDB" id="1930390at2759"/>
<dbReference type="PROSITE" id="PS50927">
    <property type="entry name" value="BULB_LECTIN"/>
    <property type="match status" value="1"/>
</dbReference>
<evidence type="ECO:0000256" key="9">
    <source>
        <dbReference type="ARBA" id="ARBA00022777"/>
    </source>
</evidence>
<dbReference type="CDD" id="cd00028">
    <property type="entry name" value="B_lectin"/>
    <property type="match status" value="1"/>
</dbReference>
<evidence type="ECO:0000256" key="20">
    <source>
        <dbReference type="SAM" id="Phobius"/>
    </source>
</evidence>
<dbReference type="Proteomes" id="UP000886885">
    <property type="component" value="Chromosome 1A"/>
</dbReference>
<evidence type="ECO:0000256" key="2">
    <source>
        <dbReference type="ARBA" id="ARBA00022527"/>
    </source>
</evidence>
<dbReference type="FunFam" id="3.30.200.20:FF:000059">
    <property type="entry name" value="S-receptor-like serine/threonine-protein kinase"/>
    <property type="match status" value="1"/>
</dbReference>
<evidence type="ECO:0000256" key="16">
    <source>
        <dbReference type="ARBA" id="ARBA00047899"/>
    </source>
</evidence>
<dbReference type="EC" id="2.7.11.1" evidence="18"/>
<evidence type="ECO:0000259" key="21">
    <source>
        <dbReference type="PROSITE" id="PS50011"/>
    </source>
</evidence>
<keyword evidence="15" id="KW-0325">Glycoprotein</keyword>
<evidence type="ECO:0000256" key="3">
    <source>
        <dbReference type="ARBA" id="ARBA00022536"/>
    </source>
</evidence>
<evidence type="ECO:0000256" key="18">
    <source>
        <dbReference type="PIRNR" id="PIRNR000641"/>
    </source>
</evidence>
<gene>
    <name evidence="23" type="ORF">POTOM_000116</name>
</gene>
<sequence length="885" mass="99272">MSIFKVSMKVVFHVMALLVPYSSCLLFLVILAQPFPATAKSYKNITPGLSLTASSNDSWQSPSGEFAFGFQQVSMKVVFHVMALLVPYSSCLLFLVILAQPFPATAESYKNITPGLSLTASSNDSWQSPSGEFAFGFQQVADDGFLLAIWFNKIPEKTIVWSANRNNVVQRGDKVKLMEDGQLVLYNDRKGKQIWRADTAGSRVAYAAMLDSGNFVLARHDSVNLWESFREPTDTLLPTQTFSQGSKLVAGYSSMNSSTGRYQFTLQSDGNLVLYTLAFPLDSVNSPYWSSETVGNGFLLSFNQSGNIYLEAKNGNMLVMLSSDALTTSDFYHRAILEYDGVFRHYVYPKSMNPGAAGWPLRWSPLTSSFIPPNICMSILENDGCGACGFNSYCNLGNDQKPKCSCPPGYTFLDPNDVMKGCKQNFVSQNCEEASQETELFYLEQKENTDWPLSDSEHFRIVTEEWCRKACLSDCFCAVAIFRDGDCWKKKIPLSNGRFDPSVRGKALIKIRKDNLNPADDDVPKNKSRSTIIIIGSLLVISSVSLNFLFILRAFLDVLQFGYGKTKRLYLEPTDPGVTLRSFTFSELEKATGNFKEELGSGAFATVYKGTLDFDERTFVAVKNLDKMVRDCEKEFKAEVNAIGRTNHKNLVKLLGFCNEGEHRLLVYELIRNGNLANFLFGNPRLNWFKRMQIAFGVARGLFYLHEECSTQIIHCDIKPQNILLDESFRAIISDFGIAKLLKADQTRTSTAIRGTKGYVAPEWFKNLPVTVKVDVYSFGILLLELICCRKNFEPEVKDEDQMVLAYWAYDCYRDGKVGLLVANDEDAVLDMKRVVKFVMIAIWCIQEDPSLRPTMKKVTLMLEGTVEVSAPPDPSSFISSIESF</sequence>
<dbReference type="GO" id="GO:0004674">
    <property type="term" value="F:protein serine/threonine kinase activity"/>
    <property type="evidence" value="ECO:0007669"/>
    <property type="project" value="UniProtKB-KW"/>
</dbReference>
<dbReference type="GO" id="GO:0030246">
    <property type="term" value="F:carbohydrate binding"/>
    <property type="evidence" value="ECO:0007669"/>
    <property type="project" value="UniProtKB-KW"/>
</dbReference>
<dbReference type="InterPro" id="IPR008271">
    <property type="entry name" value="Ser/Thr_kinase_AS"/>
</dbReference>
<evidence type="ECO:0000256" key="8">
    <source>
        <dbReference type="ARBA" id="ARBA00022741"/>
    </source>
</evidence>
<keyword evidence="3" id="KW-0245">EGF-like domain</keyword>
<dbReference type="InterPro" id="IPR024171">
    <property type="entry name" value="SRK-like_kinase"/>
</dbReference>
<dbReference type="PROSITE" id="PS00107">
    <property type="entry name" value="PROTEIN_KINASE_ATP"/>
    <property type="match status" value="1"/>
</dbReference>
<keyword evidence="14" id="KW-0675">Receptor</keyword>
<keyword evidence="11 20" id="KW-1133">Transmembrane helix</keyword>
<dbReference type="PIRSF" id="PIRSF000641">
    <property type="entry name" value="SRK"/>
    <property type="match status" value="1"/>
</dbReference>
<dbReference type="PROSITE" id="PS50011">
    <property type="entry name" value="PROTEIN_KINASE_DOM"/>
    <property type="match status" value="1"/>
</dbReference>
<accession>A0A8X8AQA1</accession>
<keyword evidence="4 18" id="KW-0808">Transferase</keyword>
<dbReference type="PANTHER" id="PTHR47976">
    <property type="entry name" value="G-TYPE LECTIN S-RECEPTOR-LIKE SERINE/THREONINE-PROTEIN KINASE SD2-5"/>
    <property type="match status" value="1"/>
</dbReference>
<dbReference type="InterPro" id="IPR000719">
    <property type="entry name" value="Prot_kinase_dom"/>
</dbReference>
<keyword evidence="6" id="KW-0732">Signal</keyword>
<evidence type="ECO:0000256" key="11">
    <source>
        <dbReference type="ARBA" id="ARBA00022989"/>
    </source>
</evidence>
<dbReference type="PROSITE" id="PS00108">
    <property type="entry name" value="PROTEIN_KINASE_ST"/>
    <property type="match status" value="1"/>
</dbReference>
<organism evidence="23 24">
    <name type="scientific">Populus tomentosa</name>
    <name type="common">Chinese white poplar</name>
    <dbReference type="NCBI Taxonomy" id="118781"/>
    <lineage>
        <taxon>Eukaryota</taxon>
        <taxon>Viridiplantae</taxon>
        <taxon>Streptophyta</taxon>
        <taxon>Embryophyta</taxon>
        <taxon>Tracheophyta</taxon>
        <taxon>Spermatophyta</taxon>
        <taxon>Magnoliopsida</taxon>
        <taxon>eudicotyledons</taxon>
        <taxon>Gunneridae</taxon>
        <taxon>Pentapetalae</taxon>
        <taxon>rosids</taxon>
        <taxon>fabids</taxon>
        <taxon>Malpighiales</taxon>
        <taxon>Salicaceae</taxon>
        <taxon>Saliceae</taxon>
        <taxon>Populus</taxon>
    </lineage>
</organism>
<dbReference type="Pfam" id="PF01453">
    <property type="entry name" value="B_lectin"/>
    <property type="match status" value="1"/>
</dbReference>
<dbReference type="InterPro" id="IPR051343">
    <property type="entry name" value="G-type_lectin_kinases/EP1-like"/>
</dbReference>
<evidence type="ECO:0000256" key="1">
    <source>
        <dbReference type="ARBA" id="ARBA00004479"/>
    </source>
</evidence>
<evidence type="ECO:0000256" key="10">
    <source>
        <dbReference type="ARBA" id="ARBA00022840"/>
    </source>
</evidence>
<dbReference type="FunFam" id="2.90.10.10:FF:000024">
    <property type="entry name" value="Uncharacterized protein"/>
    <property type="match status" value="1"/>
</dbReference>
<name>A0A8X8AQA1_POPTO</name>
<dbReference type="AlphaFoldDB" id="A0A8X8AQA1"/>
<evidence type="ECO:0000256" key="14">
    <source>
        <dbReference type="ARBA" id="ARBA00023170"/>
    </source>
</evidence>
<evidence type="ECO:0000256" key="17">
    <source>
        <dbReference type="ARBA" id="ARBA00048679"/>
    </source>
</evidence>
<protein>
    <recommendedName>
        <fullName evidence="18">Receptor-like serine/threonine-protein kinase</fullName>
        <ecNumber evidence="18">2.7.11.1</ecNumber>
    </recommendedName>
</protein>
<feature type="domain" description="Protein kinase" evidence="21">
    <location>
        <begin position="593"/>
        <end position="879"/>
    </location>
</feature>
<keyword evidence="12 20" id="KW-0472">Membrane</keyword>
<evidence type="ECO:0000313" key="23">
    <source>
        <dbReference type="EMBL" id="KAG6791006.1"/>
    </source>
</evidence>
<comment type="similarity">
    <text evidence="18">Belongs to the protein kinase superfamily. Ser/Thr protein kinase family.</text>
</comment>
<feature type="domain" description="Bulb-type lectin" evidence="22">
    <location>
        <begin position="111"/>
        <end position="230"/>
    </location>
</feature>
<keyword evidence="5 20" id="KW-0812">Transmembrane</keyword>
<comment type="catalytic activity">
    <reaction evidence="16 18">
        <text>L-threonyl-[protein] + ATP = O-phospho-L-threonyl-[protein] + ADP + H(+)</text>
        <dbReference type="Rhea" id="RHEA:46608"/>
        <dbReference type="Rhea" id="RHEA-COMP:11060"/>
        <dbReference type="Rhea" id="RHEA-COMP:11605"/>
        <dbReference type="ChEBI" id="CHEBI:15378"/>
        <dbReference type="ChEBI" id="CHEBI:30013"/>
        <dbReference type="ChEBI" id="CHEBI:30616"/>
        <dbReference type="ChEBI" id="CHEBI:61977"/>
        <dbReference type="ChEBI" id="CHEBI:456216"/>
        <dbReference type="EC" id="2.7.11.1"/>
    </reaction>
</comment>
<keyword evidence="13" id="KW-1015">Disulfide bond</keyword>
<evidence type="ECO:0000256" key="19">
    <source>
        <dbReference type="PROSITE-ProRule" id="PRU10141"/>
    </source>
</evidence>
<dbReference type="InterPro" id="IPR001480">
    <property type="entry name" value="Bulb-type_lectin_dom"/>
</dbReference>
<dbReference type="InterPro" id="IPR017441">
    <property type="entry name" value="Protein_kinase_ATP_BS"/>
</dbReference>
<evidence type="ECO:0000313" key="24">
    <source>
        <dbReference type="Proteomes" id="UP000886885"/>
    </source>
</evidence>
<evidence type="ECO:0000256" key="13">
    <source>
        <dbReference type="ARBA" id="ARBA00023157"/>
    </source>
</evidence>
<comment type="subcellular location">
    <subcellularLocation>
        <location evidence="1">Membrane</location>
        <topology evidence="1">Single-pass type I membrane protein</topology>
    </subcellularLocation>
</comment>
<evidence type="ECO:0000256" key="5">
    <source>
        <dbReference type="ARBA" id="ARBA00022692"/>
    </source>
</evidence>
<dbReference type="GO" id="GO:0005524">
    <property type="term" value="F:ATP binding"/>
    <property type="evidence" value="ECO:0007669"/>
    <property type="project" value="UniProtKB-UniRule"/>
</dbReference>
<evidence type="ECO:0000256" key="15">
    <source>
        <dbReference type="ARBA" id="ARBA00023180"/>
    </source>
</evidence>
<evidence type="ECO:0000259" key="22">
    <source>
        <dbReference type="PROSITE" id="PS50927"/>
    </source>
</evidence>
<dbReference type="SMART" id="SM00220">
    <property type="entry name" value="S_TKc"/>
    <property type="match status" value="1"/>
</dbReference>
<dbReference type="SMART" id="SM00108">
    <property type="entry name" value="B_lectin"/>
    <property type="match status" value="1"/>
</dbReference>
<dbReference type="PANTHER" id="PTHR47976:SF108">
    <property type="entry name" value="G-TYPE LECTIN S-RECEPTOR-LIKE SERINE_THREONINE-PROTEIN KINASE LECRK1"/>
    <property type="match status" value="1"/>
</dbReference>
<evidence type="ECO:0000256" key="4">
    <source>
        <dbReference type="ARBA" id="ARBA00022679"/>
    </source>
</evidence>
<keyword evidence="8 18" id="KW-0547">Nucleotide-binding</keyword>
<dbReference type="FunFam" id="2.90.10.10:FF:000013">
    <property type="entry name" value="G-type lectin S-receptor-like serine/threonine-protein kinase LECRK1"/>
    <property type="match status" value="1"/>
</dbReference>
<keyword evidence="2 18" id="KW-0723">Serine/threonine-protein kinase</keyword>
<dbReference type="Pfam" id="PF00069">
    <property type="entry name" value="Pkinase"/>
    <property type="match status" value="1"/>
</dbReference>
<keyword evidence="10 18" id="KW-0067">ATP-binding</keyword>
<feature type="binding site" evidence="19">
    <location>
        <position position="623"/>
    </location>
    <ligand>
        <name>ATP</name>
        <dbReference type="ChEBI" id="CHEBI:30616"/>
    </ligand>
</feature>
<comment type="catalytic activity">
    <reaction evidence="17 18">
        <text>L-seryl-[protein] + ATP = O-phospho-L-seryl-[protein] + ADP + H(+)</text>
        <dbReference type="Rhea" id="RHEA:17989"/>
        <dbReference type="Rhea" id="RHEA-COMP:9863"/>
        <dbReference type="Rhea" id="RHEA-COMP:11604"/>
        <dbReference type="ChEBI" id="CHEBI:15378"/>
        <dbReference type="ChEBI" id="CHEBI:29999"/>
        <dbReference type="ChEBI" id="CHEBI:30616"/>
        <dbReference type="ChEBI" id="CHEBI:83421"/>
        <dbReference type="ChEBI" id="CHEBI:456216"/>
        <dbReference type="EC" id="2.7.11.1"/>
    </reaction>
</comment>
<evidence type="ECO:0000256" key="12">
    <source>
        <dbReference type="ARBA" id="ARBA00023136"/>
    </source>
</evidence>
<keyword evidence="24" id="KW-1185">Reference proteome</keyword>
<dbReference type="GO" id="GO:0016020">
    <property type="term" value="C:membrane"/>
    <property type="evidence" value="ECO:0007669"/>
    <property type="project" value="UniProtKB-SubCell"/>
</dbReference>
<keyword evidence="7" id="KW-0430">Lectin</keyword>
<comment type="caution">
    <text evidence="23">The sequence shown here is derived from an EMBL/GenBank/DDBJ whole genome shotgun (WGS) entry which is preliminary data.</text>
</comment>
<evidence type="ECO:0000256" key="7">
    <source>
        <dbReference type="ARBA" id="ARBA00022734"/>
    </source>
</evidence>